<comment type="caution">
    <text evidence="2">The sequence shown here is derived from an EMBL/GenBank/DDBJ whole genome shotgun (WGS) entry which is preliminary data.</text>
</comment>
<proteinExistence type="predicted"/>
<sequence>MIAENGQEKISFYYHLEHCCQQVSEGYGKPDRAAWTNSDYIQLSNILYRKTSVRISPNTLKRIFGKIKTDSRYYPQKATRNALASYVGYSDWESFVEATSVRADYESPSVNPDGQPEIGLVAEDLRQSPRQTKPAPKRWLWLTMLVALMLTAVALLLPETLLSDTISTNRVQLVCKNPVGENPHSANFDVLGFTQPADQLPPFTIDFGDGRHKPVALKNRRHNHYYEMPGRYFAVLRQGTALLDTATVYLPTNGWAATAYMMYDTSRVYPIERKNLFLGGQRSISAGEAAQAGVDTNRTFFIEFANTQVTPIDGDNFELTTGVVTSPTRTGVRCSQVSITVNGESSNHSFHVMKPGCEYWTKLNLSEQLKTGEQDDLRFLGADLRTGGTLKLRVLDQRAQLFINDRKVYEGRYQKPLKRVYGVSIRFAGIGQVNFFTLKDLKTGSEFNGNF</sequence>
<protein>
    <recommendedName>
        <fullName evidence="4">PKD domain-containing protein</fullName>
    </recommendedName>
</protein>
<evidence type="ECO:0000313" key="2">
    <source>
        <dbReference type="EMBL" id="GAA4461725.1"/>
    </source>
</evidence>
<organism evidence="2 3">
    <name type="scientific">Nibrella saemangeumensis</name>
    <dbReference type="NCBI Taxonomy" id="1084526"/>
    <lineage>
        <taxon>Bacteria</taxon>
        <taxon>Pseudomonadati</taxon>
        <taxon>Bacteroidota</taxon>
        <taxon>Cytophagia</taxon>
        <taxon>Cytophagales</taxon>
        <taxon>Spirosomataceae</taxon>
        <taxon>Nibrella</taxon>
    </lineage>
</organism>
<gene>
    <name evidence="2" type="ORF">GCM10023189_37490</name>
</gene>
<dbReference type="RefSeq" id="WP_345245837.1">
    <property type="nucleotide sequence ID" value="NZ_BAABHD010000065.1"/>
</dbReference>
<evidence type="ECO:0000256" key="1">
    <source>
        <dbReference type="SAM" id="Phobius"/>
    </source>
</evidence>
<name>A0ABP8N5M4_9BACT</name>
<keyword evidence="3" id="KW-1185">Reference proteome</keyword>
<accession>A0ABP8N5M4</accession>
<evidence type="ECO:0008006" key="4">
    <source>
        <dbReference type="Google" id="ProtNLM"/>
    </source>
</evidence>
<dbReference type="EMBL" id="BAABHD010000065">
    <property type="protein sequence ID" value="GAA4461725.1"/>
    <property type="molecule type" value="Genomic_DNA"/>
</dbReference>
<keyword evidence="1" id="KW-1133">Transmembrane helix</keyword>
<dbReference type="Proteomes" id="UP001501175">
    <property type="component" value="Unassembled WGS sequence"/>
</dbReference>
<evidence type="ECO:0000313" key="3">
    <source>
        <dbReference type="Proteomes" id="UP001501175"/>
    </source>
</evidence>
<keyword evidence="1" id="KW-0812">Transmembrane</keyword>
<feature type="transmembrane region" description="Helical" evidence="1">
    <location>
        <begin position="139"/>
        <end position="157"/>
    </location>
</feature>
<reference evidence="3" key="1">
    <citation type="journal article" date="2019" name="Int. J. Syst. Evol. Microbiol.">
        <title>The Global Catalogue of Microorganisms (GCM) 10K type strain sequencing project: providing services to taxonomists for standard genome sequencing and annotation.</title>
        <authorList>
            <consortium name="The Broad Institute Genomics Platform"/>
            <consortium name="The Broad Institute Genome Sequencing Center for Infectious Disease"/>
            <person name="Wu L."/>
            <person name="Ma J."/>
        </authorList>
    </citation>
    <scope>NUCLEOTIDE SEQUENCE [LARGE SCALE GENOMIC DNA]</scope>
    <source>
        <strain evidence="3">JCM 17927</strain>
    </source>
</reference>
<keyword evidence="1" id="KW-0472">Membrane</keyword>